<dbReference type="PANTHER" id="PTHR43790">
    <property type="entry name" value="CARBOHYDRATE TRANSPORT ATP-BINDING PROTEIN MG119-RELATED"/>
    <property type="match status" value="1"/>
</dbReference>
<dbReference type="InterPro" id="IPR003593">
    <property type="entry name" value="AAA+_ATPase"/>
</dbReference>
<dbReference type="GO" id="GO:0005524">
    <property type="term" value="F:ATP binding"/>
    <property type="evidence" value="ECO:0007669"/>
    <property type="project" value="UniProtKB-KW"/>
</dbReference>
<dbReference type="Pfam" id="PF00005">
    <property type="entry name" value="ABC_tran"/>
    <property type="match status" value="2"/>
</dbReference>
<dbReference type="SMART" id="SM00382">
    <property type="entry name" value="AAA"/>
    <property type="match status" value="1"/>
</dbReference>
<dbReference type="InterPro" id="IPR017871">
    <property type="entry name" value="ABC_transporter-like_CS"/>
</dbReference>
<evidence type="ECO:0000256" key="5">
    <source>
        <dbReference type="SAM" id="MobiDB-lite"/>
    </source>
</evidence>
<feature type="domain" description="ABC transporter" evidence="6">
    <location>
        <begin position="1"/>
        <end position="231"/>
    </location>
</feature>
<dbReference type="InterPro" id="IPR003439">
    <property type="entry name" value="ABC_transporter-like_ATP-bd"/>
</dbReference>
<dbReference type="InterPro" id="IPR027417">
    <property type="entry name" value="P-loop_NTPase"/>
</dbReference>
<evidence type="ECO:0000256" key="3">
    <source>
        <dbReference type="ARBA" id="ARBA00022741"/>
    </source>
</evidence>
<dbReference type="CDD" id="cd03215">
    <property type="entry name" value="ABC_Carb_Monos_II"/>
    <property type="match status" value="1"/>
</dbReference>
<dbReference type="PANTHER" id="PTHR43790:SF9">
    <property type="entry name" value="GALACTOFURANOSE TRANSPORTER ATP-BINDING PROTEIN YTFR"/>
    <property type="match status" value="1"/>
</dbReference>
<evidence type="ECO:0000259" key="6">
    <source>
        <dbReference type="PROSITE" id="PS50893"/>
    </source>
</evidence>
<gene>
    <name evidence="7" type="ORF">LHJ74_31970</name>
</gene>
<evidence type="ECO:0000313" key="8">
    <source>
        <dbReference type="Proteomes" id="UP001156389"/>
    </source>
</evidence>
<dbReference type="SUPFAM" id="SSF52540">
    <property type="entry name" value="P-loop containing nucleoside triphosphate hydrolases"/>
    <property type="match status" value="2"/>
</dbReference>
<feature type="region of interest" description="Disordered" evidence="5">
    <location>
        <begin position="489"/>
        <end position="520"/>
    </location>
</feature>
<dbReference type="PROSITE" id="PS00211">
    <property type="entry name" value="ABC_TRANSPORTER_1"/>
    <property type="match status" value="1"/>
</dbReference>
<sequence>MHGITKRFPGVVANHDIDITVRRGSVHALVGENGAGKSTLMKILYGMQQPDEGTITVDGEQVTFGSPAAAIARGIGMVHQHFMLADNLTVQENVALGAERLYGIGGRARQRIMELSDAYGLAIRPDVLVEDLGVADRQRVEILKVLYRGARTLILDEPTAVLVPQEVDALFDNLRELKAEGLTVLFISHKLGEVLSVADDITVIRRGTTVASVHPADTTPKQLAELMVGSELPSPETRESTVTDTAMLTVEGLHLSATDPDGAVRTVLDGISFVIRKGEVLGVAGVEGNGQAELVETVMGMRDPDGGSVTLDGQDISHTPTRRRREDGIGYIPEDRHRHGLLLEAPLWENRMLGHVTEEPNSRGQILDLKSARRDTERIVADYDVRTPGIEVTAASLSGGNQQKLIVGREMSHHPKLLIAAHPTRGVDVGAQAEIWDQIREARREGLAVLLISADLDELIGLSDTLRVMYRGSLVADADPATITPEELGSAMTGAASGHLEHEEAQGRQAPEDGDGGGPR</sequence>
<protein>
    <submittedName>
        <fullName evidence="7">ABC transporter ATP-binding protein</fullName>
    </submittedName>
</protein>
<name>A0ABT2K2V1_9ACTN</name>
<organism evidence="7 8">
    <name type="scientific">Streptomyces gossypii</name>
    <dbReference type="NCBI Taxonomy" id="2883101"/>
    <lineage>
        <taxon>Bacteria</taxon>
        <taxon>Bacillati</taxon>
        <taxon>Actinomycetota</taxon>
        <taxon>Actinomycetes</taxon>
        <taxon>Kitasatosporales</taxon>
        <taxon>Streptomycetaceae</taxon>
        <taxon>Streptomyces</taxon>
    </lineage>
</organism>
<evidence type="ECO:0000256" key="4">
    <source>
        <dbReference type="ARBA" id="ARBA00022840"/>
    </source>
</evidence>
<dbReference type="Proteomes" id="UP001156389">
    <property type="component" value="Unassembled WGS sequence"/>
</dbReference>
<keyword evidence="2" id="KW-0677">Repeat</keyword>
<dbReference type="InterPro" id="IPR050107">
    <property type="entry name" value="ABC_carbohydrate_import_ATPase"/>
</dbReference>
<dbReference type="PROSITE" id="PS50893">
    <property type="entry name" value="ABC_TRANSPORTER_2"/>
    <property type="match status" value="2"/>
</dbReference>
<accession>A0ABT2K2V1</accession>
<comment type="caution">
    <text evidence="7">The sequence shown here is derived from an EMBL/GenBank/DDBJ whole genome shotgun (WGS) entry which is preliminary data.</text>
</comment>
<keyword evidence="1" id="KW-0813">Transport</keyword>
<evidence type="ECO:0000313" key="7">
    <source>
        <dbReference type="EMBL" id="MCT2594473.1"/>
    </source>
</evidence>
<proteinExistence type="predicted"/>
<reference evidence="7 8" key="1">
    <citation type="submission" date="2021-10" db="EMBL/GenBank/DDBJ databases">
        <title>Streptomyces gossypii sp. nov., isolated from soil collected from cotton field.</title>
        <authorList>
            <person name="Ge X."/>
            <person name="Chen X."/>
            <person name="Liu W."/>
        </authorList>
    </citation>
    <scope>NUCLEOTIDE SEQUENCE [LARGE SCALE GENOMIC DNA]</scope>
    <source>
        <strain evidence="7 8">N2-109</strain>
    </source>
</reference>
<keyword evidence="3" id="KW-0547">Nucleotide-binding</keyword>
<evidence type="ECO:0000256" key="2">
    <source>
        <dbReference type="ARBA" id="ARBA00022737"/>
    </source>
</evidence>
<feature type="domain" description="ABC transporter" evidence="6">
    <location>
        <begin position="248"/>
        <end position="496"/>
    </location>
</feature>
<evidence type="ECO:0000256" key="1">
    <source>
        <dbReference type="ARBA" id="ARBA00022448"/>
    </source>
</evidence>
<dbReference type="EMBL" id="JAJAGO010000021">
    <property type="protein sequence ID" value="MCT2594473.1"/>
    <property type="molecule type" value="Genomic_DNA"/>
</dbReference>
<dbReference type="CDD" id="cd03216">
    <property type="entry name" value="ABC_Carb_Monos_I"/>
    <property type="match status" value="1"/>
</dbReference>
<keyword evidence="8" id="KW-1185">Reference proteome</keyword>
<dbReference type="Gene3D" id="3.40.50.300">
    <property type="entry name" value="P-loop containing nucleotide triphosphate hydrolases"/>
    <property type="match status" value="2"/>
</dbReference>
<keyword evidence="4 7" id="KW-0067">ATP-binding</keyword>